<organism evidence="1 2">
    <name type="scientific">Haloferax larsenii</name>
    <dbReference type="NCBI Taxonomy" id="302484"/>
    <lineage>
        <taxon>Archaea</taxon>
        <taxon>Methanobacteriati</taxon>
        <taxon>Methanobacteriota</taxon>
        <taxon>Stenosarchaea group</taxon>
        <taxon>Halobacteria</taxon>
        <taxon>Halobacteriales</taxon>
        <taxon>Haloferacaceae</taxon>
        <taxon>Haloferax</taxon>
    </lineage>
</organism>
<evidence type="ECO:0000313" key="2">
    <source>
        <dbReference type="Proteomes" id="UP000183894"/>
    </source>
</evidence>
<protein>
    <submittedName>
        <fullName evidence="1">Uncharacterized protein</fullName>
    </submittedName>
</protein>
<dbReference type="EMBL" id="FOAD01000002">
    <property type="protein sequence ID" value="SEK94936.1"/>
    <property type="molecule type" value="Genomic_DNA"/>
</dbReference>
<accession>A0A1H7L868</accession>
<reference evidence="1 2" key="1">
    <citation type="submission" date="2016-10" db="EMBL/GenBank/DDBJ databases">
        <authorList>
            <person name="de Groot N.N."/>
        </authorList>
    </citation>
    <scope>NUCLEOTIDE SEQUENCE [LARGE SCALE GENOMIC DNA]</scope>
    <source>
        <strain evidence="1 2">CDM_5</strain>
    </source>
</reference>
<sequence>MNRRTLLAQLGVGGVAALSGCLRLEGLDGGVLTVMPLTSPPDATVVSATDERLSDASLIQRALDHVIQRDPHETVDFRLNSDEYETTAETLEQLPYYDRSKRGSSFPSGFYVSHGAFVYRIICKPLCSDLPFVSAKNRRNRCWTDVPKDTTTLPRA</sequence>
<dbReference type="AlphaFoldDB" id="A0A1H7L868"/>
<proteinExistence type="predicted"/>
<dbReference type="Proteomes" id="UP000183894">
    <property type="component" value="Unassembled WGS sequence"/>
</dbReference>
<evidence type="ECO:0000313" key="1">
    <source>
        <dbReference type="EMBL" id="SEK94936.1"/>
    </source>
</evidence>
<name>A0A1H7L868_HALLR</name>
<dbReference type="RefSeq" id="WP_244509609.1">
    <property type="nucleotide sequence ID" value="NZ_FOAD01000002.1"/>
</dbReference>
<dbReference type="PROSITE" id="PS51257">
    <property type="entry name" value="PROKAR_LIPOPROTEIN"/>
    <property type="match status" value="1"/>
</dbReference>
<gene>
    <name evidence="1" type="ORF">SAMN04488691_102235</name>
</gene>